<proteinExistence type="predicted"/>
<dbReference type="Proteomes" id="UP000823749">
    <property type="component" value="Chromosome 1"/>
</dbReference>
<feature type="compositionally biased region" description="Polar residues" evidence="1">
    <location>
        <begin position="179"/>
        <end position="189"/>
    </location>
</feature>
<dbReference type="EMBL" id="JACTNZ010000001">
    <property type="protein sequence ID" value="KAG5564640.1"/>
    <property type="molecule type" value="Genomic_DNA"/>
</dbReference>
<name>A0AAV6LHQ7_9ERIC</name>
<gene>
    <name evidence="2" type="ORF">RHGRI_000734</name>
</gene>
<sequence length="214" mass="24589">MEMMEEMVIASLIHLDAKQWNLYFMAFLEMVFAYPSPFNRSLPLAWLTADALGQIRVYSGFINAPYHNICPILNRNYNSFYYRHKETGQTFPTVGDMLRYVNYLRNEEPDVPSRASTPLKLLVHAFFTASGVVLISDFKKHFMNDDGTIFVERPWEKDTKHTMHDYIHGRVGKCKGMTPESSFATATNAETREKLEQKIKGKAPESSFSRANVG</sequence>
<dbReference type="AlphaFoldDB" id="A0AAV6LHQ7"/>
<organism evidence="2 3">
    <name type="scientific">Rhododendron griersonianum</name>
    <dbReference type="NCBI Taxonomy" id="479676"/>
    <lineage>
        <taxon>Eukaryota</taxon>
        <taxon>Viridiplantae</taxon>
        <taxon>Streptophyta</taxon>
        <taxon>Embryophyta</taxon>
        <taxon>Tracheophyta</taxon>
        <taxon>Spermatophyta</taxon>
        <taxon>Magnoliopsida</taxon>
        <taxon>eudicotyledons</taxon>
        <taxon>Gunneridae</taxon>
        <taxon>Pentapetalae</taxon>
        <taxon>asterids</taxon>
        <taxon>Ericales</taxon>
        <taxon>Ericaceae</taxon>
        <taxon>Ericoideae</taxon>
        <taxon>Rhodoreae</taxon>
        <taxon>Rhododendron</taxon>
    </lineage>
</organism>
<accession>A0AAV6LHQ7</accession>
<feature type="compositionally biased region" description="Basic and acidic residues" evidence="1">
    <location>
        <begin position="190"/>
        <end position="203"/>
    </location>
</feature>
<protein>
    <submittedName>
        <fullName evidence="2">Uncharacterized protein</fullName>
    </submittedName>
</protein>
<evidence type="ECO:0000313" key="2">
    <source>
        <dbReference type="EMBL" id="KAG5564640.1"/>
    </source>
</evidence>
<keyword evidence="3" id="KW-1185">Reference proteome</keyword>
<comment type="caution">
    <text evidence="2">The sequence shown here is derived from an EMBL/GenBank/DDBJ whole genome shotgun (WGS) entry which is preliminary data.</text>
</comment>
<evidence type="ECO:0000256" key="1">
    <source>
        <dbReference type="SAM" id="MobiDB-lite"/>
    </source>
</evidence>
<evidence type="ECO:0000313" key="3">
    <source>
        <dbReference type="Proteomes" id="UP000823749"/>
    </source>
</evidence>
<reference evidence="2" key="1">
    <citation type="submission" date="2020-08" db="EMBL/GenBank/DDBJ databases">
        <title>Plant Genome Project.</title>
        <authorList>
            <person name="Zhang R.-G."/>
        </authorList>
    </citation>
    <scope>NUCLEOTIDE SEQUENCE</scope>
    <source>
        <strain evidence="2">WSP0</strain>
        <tissue evidence="2">Leaf</tissue>
    </source>
</reference>
<feature type="region of interest" description="Disordered" evidence="1">
    <location>
        <begin position="179"/>
        <end position="214"/>
    </location>
</feature>